<dbReference type="Gene3D" id="3.30.420.10">
    <property type="entry name" value="Ribonuclease H-like superfamily/Ribonuclease H"/>
    <property type="match status" value="1"/>
</dbReference>
<sequence length="318" mass="36337">MGSITTNDPFELLSVNSPQLELSKGVYEYILVLIDHFTRFAQAYPTQNKSGKTATERIFYDLIPCFGAQRLPIDLLFNLEPEPQTGTHQEYVQKWASQMHEAYKIASENSKNCSAKGKKYYDNGVRKIVLQPCDRVLVRSLSKRDRPGKLRPYWENKVHDVVERIGDGPSQSEPHSHLQVATPEFHLVCHRVEPDNLETYEQHPQFVTPEPAQAPADLLPSVELQKHLDECLVRSNKDTDLGAQHVAQPMSEEVIILRRSTRSVKPKEVFKYNQMGQSTNKAWRPGVNAMHPCVLYPVQTYPVLPDIHHFSVPALWAF</sequence>
<dbReference type="Proteomes" id="UP000830375">
    <property type="component" value="Unassembled WGS sequence"/>
</dbReference>
<evidence type="ECO:0000313" key="1">
    <source>
        <dbReference type="EMBL" id="KAI2645713.1"/>
    </source>
</evidence>
<dbReference type="EMBL" id="JACTAM010002148">
    <property type="protein sequence ID" value="KAI2645713.1"/>
    <property type="molecule type" value="Genomic_DNA"/>
</dbReference>
<dbReference type="InterPro" id="IPR036397">
    <property type="entry name" value="RNaseH_sf"/>
</dbReference>
<keyword evidence="2" id="KW-1185">Reference proteome</keyword>
<name>A0ABQ8L4Q8_LABRO</name>
<protein>
    <submittedName>
        <fullName evidence="1">Uncharacterized protein</fullName>
    </submittedName>
</protein>
<comment type="caution">
    <text evidence="1">The sequence shown here is derived from an EMBL/GenBank/DDBJ whole genome shotgun (WGS) entry which is preliminary data.</text>
</comment>
<organism evidence="1 2">
    <name type="scientific">Labeo rohita</name>
    <name type="common">Indian major carp</name>
    <name type="synonym">Cyprinus rohita</name>
    <dbReference type="NCBI Taxonomy" id="84645"/>
    <lineage>
        <taxon>Eukaryota</taxon>
        <taxon>Metazoa</taxon>
        <taxon>Chordata</taxon>
        <taxon>Craniata</taxon>
        <taxon>Vertebrata</taxon>
        <taxon>Euteleostomi</taxon>
        <taxon>Actinopterygii</taxon>
        <taxon>Neopterygii</taxon>
        <taxon>Teleostei</taxon>
        <taxon>Ostariophysi</taxon>
        <taxon>Cypriniformes</taxon>
        <taxon>Cyprinidae</taxon>
        <taxon>Labeoninae</taxon>
        <taxon>Labeonini</taxon>
        <taxon>Labeo</taxon>
    </lineage>
</organism>
<proteinExistence type="predicted"/>
<accession>A0ABQ8L4Q8</accession>
<reference evidence="1 2" key="1">
    <citation type="submission" date="2022-01" db="EMBL/GenBank/DDBJ databases">
        <title>A high-quality chromosome-level genome assembly of rohu carp, Labeo rohita.</title>
        <authorList>
            <person name="Arick M.A. II"/>
            <person name="Hsu C.-Y."/>
            <person name="Magbanua Z."/>
            <person name="Pechanova O."/>
            <person name="Grover C."/>
            <person name="Miller E."/>
            <person name="Thrash A."/>
            <person name="Ezzel L."/>
            <person name="Alam S."/>
            <person name="Benzie J."/>
            <person name="Hamilton M."/>
            <person name="Karsi A."/>
            <person name="Lawrence M.L."/>
            <person name="Peterson D.G."/>
        </authorList>
    </citation>
    <scope>NUCLEOTIDE SEQUENCE [LARGE SCALE GENOMIC DNA]</scope>
    <source>
        <strain evidence="2">BAU-BD-2019</strain>
        <tissue evidence="1">Blood</tissue>
    </source>
</reference>
<evidence type="ECO:0000313" key="2">
    <source>
        <dbReference type="Proteomes" id="UP000830375"/>
    </source>
</evidence>
<gene>
    <name evidence="1" type="ORF">H4Q32_025017</name>
</gene>